<comment type="caution">
    <text evidence="1">The sequence shown here is derived from an EMBL/GenBank/DDBJ whole genome shotgun (WGS) entry which is preliminary data.</text>
</comment>
<proteinExistence type="predicted"/>
<protein>
    <submittedName>
        <fullName evidence="1">Uncharacterized protein</fullName>
    </submittedName>
</protein>
<accession>A0A1Y3TQC1</accession>
<name>A0A1Y3TQC1_9FIRM</name>
<gene>
    <name evidence="1" type="ORF">B5G26_16350</name>
</gene>
<dbReference type="Proteomes" id="UP000195455">
    <property type="component" value="Unassembled WGS sequence"/>
</dbReference>
<reference evidence="2" key="1">
    <citation type="submission" date="2017-04" db="EMBL/GenBank/DDBJ databases">
        <title>Function of individual gut microbiota members based on whole genome sequencing of pure cultures obtained from chicken caecum.</title>
        <authorList>
            <person name="Medvecky M."/>
            <person name="Cejkova D."/>
            <person name="Polansky O."/>
            <person name="Karasova D."/>
            <person name="Kubasova T."/>
            <person name="Cizek A."/>
            <person name="Rychlik I."/>
        </authorList>
    </citation>
    <scope>NUCLEOTIDE SEQUENCE [LARGE SCALE GENOMIC DNA]</scope>
    <source>
        <strain evidence="2">An75</strain>
    </source>
</reference>
<sequence>MTRMRIGKKKSTREEIGARNIDGVGVETYGNEYLVYFLVQPDNIAVLSETAVKTKIMAMSSVIKGLDSIEFSCINSRENFDQNKMFYKERLEEEESPKVREILEKDLIHLDRVQIQTASAREFLFILRFCNYNPETNEVQTGISRMTKLLKDAGFSYRQASKEDIKRLYAVYFVQNITQVYFDDYDGERFVKGDEYR</sequence>
<dbReference type="EMBL" id="NFHM01000062">
    <property type="protein sequence ID" value="OUN38155.1"/>
    <property type="molecule type" value="Genomic_DNA"/>
</dbReference>
<dbReference type="RefSeq" id="WP_087990388.1">
    <property type="nucleotide sequence ID" value="NZ_NFHM01000062.1"/>
</dbReference>
<evidence type="ECO:0000313" key="2">
    <source>
        <dbReference type="Proteomes" id="UP000195455"/>
    </source>
</evidence>
<evidence type="ECO:0000313" key="1">
    <source>
        <dbReference type="EMBL" id="OUN38155.1"/>
    </source>
</evidence>
<dbReference type="AlphaFoldDB" id="A0A1Y3TQC1"/>
<organism evidence="1 2">
    <name type="scientific">Anaerotignum lactatifermentans</name>
    <dbReference type="NCBI Taxonomy" id="160404"/>
    <lineage>
        <taxon>Bacteria</taxon>
        <taxon>Bacillati</taxon>
        <taxon>Bacillota</taxon>
        <taxon>Clostridia</taxon>
        <taxon>Lachnospirales</taxon>
        <taxon>Anaerotignaceae</taxon>
        <taxon>Anaerotignum</taxon>
    </lineage>
</organism>